<dbReference type="AlphaFoldDB" id="A0A090ZKM8"/>
<dbReference type="EMBL" id="JMQA01000004">
    <property type="protein sequence ID" value="KFN11914.1"/>
    <property type="molecule type" value="Genomic_DNA"/>
</dbReference>
<proteinExistence type="predicted"/>
<evidence type="ECO:0000313" key="1">
    <source>
        <dbReference type="EMBL" id="KFN11914.1"/>
    </source>
</evidence>
<sequence>MKTRKITILLKYLLLRAMTELPPENGPIKITINTVQITPLLLVDGEVIVPTLYLKQCMLVEAYPLKVTGMYTKKIQNIWFQRVLKSWITAGI</sequence>
<dbReference type="HOGENOM" id="CLU_2410457_0_0_9"/>
<name>A0A090ZKM8_PAEMA</name>
<organism evidence="1 2">
    <name type="scientific">Paenibacillus macerans</name>
    <name type="common">Bacillus macerans</name>
    <dbReference type="NCBI Taxonomy" id="44252"/>
    <lineage>
        <taxon>Bacteria</taxon>
        <taxon>Bacillati</taxon>
        <taxon>Bacillota</taxon>
        <taxon>Bacilli</taxon>
        <taxon>Bacillales</taxon>
        <taxon>Paenibacillaceae</taxon>
        <taxon>Paenibacillus</taxon>
    </lineage>
</organism>
<dbReference type="Proteomes" id="UP000029278">
    <property type="component" value="Unassembled WGS sequence"/>
</dbReference>
<gene>
    <name evidence="1" type="ORF">DJ90_6544</name>
</gene>
<keyword evidence="2" id="KW-1185">Reference proteome</keyword>
<comment type="caution">
    <text evidence="1">The sequence shown here is derived from an EMBL/GenBank/DDBJ whole genome shotgun (WGS) entry which is preliminary data.</text>
</comment>
<reference evidence="1 2" key="1">
    <citation type="submission" date="2014-04" db="EMBL/GenBank/DDBJ databases">
        <authorList>
            <person name="Bishop-Lilly K.A."/>
            <person name="Broomall S.M."/>
            <person name="Chain P.S."/>
            <person name="Chertkov O."/>
            <person name="Coyne S.R."/>
            <person name="Daligault H.E."/>
            <person name="Davenport K.W."/>
            <person name="Erkkila T."/>
            <person name="Frey K.G."/>
            <person name="Gibbons H.S."/>
            <person name="Gu W."/>
            <person name="Jaissle J."/>
            <person name="Johnson S.L."/>
            <person name="Koroleva G.I."/>
            <person name="Ladner J.T."/>
            <person name="Lo C.-C."/>
            <person name="Minogue T.D."/>
            <person name="Munk C."/>
            <person name="Palacios G.F."/>
            <person name="Redden C.L."/>
            <person name="Rosenzweig C.N."/>
            <person name="Scholz M.B."/>
            <person name="Teshima H."/>
            <person name="Xu Y."/>
        </authorList>
    </citation>
    <scope>NUCLEOTIDE SEQUENCE [LARGE SCALE GENOMIC DNA]</scope>
    <source>
        <strain evidence="1 2">8244</strain>
    </source>
</reference>
<evidence type="ECO:0000313" key="2">
    <source>
        <dbReference type="Proteomes" id="UP000029278"/>
    </source>
</evidence>
<protein>
    <submittedName>
        <fullName evidence="1">Uncharacterized protein</fullName>
    </submittedName>
</protein>
<accession>A0A090ZKM8</accession>